<dbReference type="Proteomes" id="UP000015105">
    <property type="component" value="Chromosome 3D"/>
</dbReference>
<comment type="function">
    <text evidence="5">Subunit of the V1 complex of vacuolar(H+)-ATPase (V-ATPase), a multisubunit enzyme composed of a peripheral complex (V1) that hydrolyzes ATP and a membrane integral complex (V0) that translocates protons. V-ATPase is responsible for acidifying and maintaining the pH of intracellular compartments and in some cell types, is targeted to the plasma membrane, where it is responsible for acidifying the extracellular environment. Subunit C is necessary for the assembly of the catalytic sector of the enzyme and is likely to have a specific function in its catalytic activity.</text>
</comment>
<dbReference type="Gene3D" id="1.20.1460.10">
    <property type="entry name" value="subunit c (vma5p) of the yeast v-atpase, domain 2"/>
    <property type="match status" value="1"/>
</dbReference>
<accession>A0A453FQ44</accession>
<dbReference type="InterPro" id="IPR036132">
    <property type="entry name" value="Vac_ATP_synth_c_sf"/>
</dbReference>
<comment type="subunit">
    <text evidence="5">V-ATPase is a heteromultimeric enzyme composed of a peripheral catalytic V1 complex (components A to H) attached to an integral membrane V0 proton pore complex.</text>
</comment>
<reference evidence="6" key="5">
    <citation type="journal article" date="2021" name="G3 (Bethesda)">
        <title>Aegilops tauschii genome assembly Aet v5.0 features greater sequence contiguity and improved annotation.</title>
        <authorList>
            <person name="Wang L."/>
            <person name="Zhu T."/>
            <person name="Rodriguez J.C."/>
            <person name="Deal K.R."/>
            <person name="Dubcovsky J."/>
            <person name="McGuire P.E."/>
            <person name="Lux T."/>
            <person name="Spannagl M."/>
            <person name="Mayer K.F.X."/>
            <person name="Baldrich P."/>
            <person name="Meyers B.C."/>
            <person name="Huo N."/>
            <person name="Gu Y.Q."/>
            <person name="Zhou H."/>
            <person name="Devos K.M."/>
            <person name="Bennetzen J.L."/>
            <person name="Unver T."/>
            <person name="Budak H."/>
            <person name="Gulick P.J."/>
            <person name="Galiba G."/>
            <person name="Kalapos B."/>
            <person name="Nelson D.R."/>
            <person name="Li P."/>
            <person name="You F.M."/>
            <person name="Luo M.C."/>
            <person name="Dvorak J."/>
        </authorList>
    </citation>
    <scope>NUCLEOTIDE SEQUENCE [LARGE SCALE GENOMIC DNA]</scope>
    <source>
        <strain evidence="6">cv. AL8/78</strain>
    </source>
</reference>
<evidence type="ECO:0000256" key="1">
    <source>
        <dbReference type="ARBA" id="ARBA00006138"/>
    </source>
</evidence>
<evidence type="ECO:0000313" key="7">
    <source>
        <dbReference type="Proteomes" id="UP000015105"/>
    </source>
</evidence>
<dbReference type="AlphaFoldDB" id="A0A453FQ44"/>
<comment type="similarity">
    <text evidence="1 5">Belongs to the V-ATPase C subunit family.</text>
</comment>
<evidence type="ECO:0000313" key="6">
    <source>
        <dbReference type="EnsemblPlants" id="AET3Gv20741600.1"/>
    </source>
</evidence>
<dbReference type="STRING" id="200361.A0A453FQ44"/>
<name>A0A453FQ44_AEGTS</name>
<evidence type="ECO:0000256" key="4">
    <source>
        <dbReference type="ARBA" id="ARBA00023065"/>
    </source>
</evidence>
<protein>
    <recommendedName>
        <fullName evidence="5">V-type proton ATPase subunit C</fullName>
    </recommendedName>
</protein>
<dbReference type="PANTHER" id="PTHR10137:SF0">
    <property type="entry name" value="V-TYPE PROTON ATPASE SUBUNIT C"/>
    <property type="match status" value="1"/>
</dbReference>
<reference evidence="7" key="2">
    <citation type="journal article" date="2017" name="Nat. Plants">
        <title>The Aegilops tauschii genome reveals multiple impacts of transposons.</title>
        <authorList>
            <person name="Zhao G."/>
            <person name="Zou C."/>
            <person name="Li K."/>
            <person name="Wang K."/>
            <person name="Li T."/>
            <person name="Gao L."/>
            <person name="Zhang X."/>
            <person name="Wang H."/>
            <person name="Yang Z."/>
            <person name="Liu X."/>
            <person name="Jiang W."/>
            <person name="Mao L."/>
            <person name="Kong X."/>
            <person name="Jiao Y."/>
            <person name="Jia J."/>
        </authorList>
    </citation>
    <scope>NUCLEOTIDE SEQUENCE [LARGE SCALE GENOMIC DNA]</scope>
    <source>
        <strain evidence="7">cv. AL8/78</strain>
    </source>
</reference>
<dbReference type="PANTHER" id="PTHR10137">
    <property type="entry name" value="V-TYPE PROTON ATPASE SUBUNIT C"/>
    <property type="match status" value="1"/>
</dbReference>
<dbReference type="Gramene" id="AET3Gv20741600.1">
    <property type="protein sequence ID" value="AET3Gv20741600.1"/>
    <property type="gene ID" value="AET3Gv20741600"/>
</dbReference>
<evidence type="ECO:0000256" key="5">
    <source>
        <dbReference type="RuleBase" id="RU364010"/>
    </source>
</evidence>
<evidence type="ECO:0000256" key="3">
    <source>
        <dbReference type="ARBA" id="ARBA00022781"/>
    </source>
</evidence>
<reference evidence="6" key="3">
    <citation type="journal article" date="2017" name="Nature">
        <title>Genome sequence of the progenitor of the wheat D genome Aegilops tauschii.</title>
        <authorList>
            <person name="Luo M.C."/>
            <person name="Gu Y.Q."/>
            <person name="Puiu D."/>
            <person name="Wang H."/>
            <person name="Twardziok S.O."/>
            <person name="Deal K.R."/>
            <person name="Huo N."/>
            <person name="Zhu T."/>
            <person name="Wang L."/>
            <person name="Wang Y."/>
            <person name="McGuire P.E."/>
            <person name="Liu S."/>
            <person name="Long H."/>
            <person name="Ramasamy R.K."/>
            <person name="Rodriguez J.C."/>
            <person name="Van S.L."/>
            <person name="Yuan L."/>
            <person name="Wang Z."/>
            <person name="Xia Z."/>
            <person name="Xiao L."/>
            <person name="Anderson O.D."/>
            <person name="Ouyang S."/>
            <person name="Liang Y."/>
            <person name="Zimin A.V."/>
            <person name="Pertea G."/>
            <person name="Qi P."/>
            <person name="Bennetzen J.L."/>
            <person name="Dai X."/>
            <person name="Dawson M.W."/>
            <person name="Muller H.G."/>
            <person name="Kugler K."/>
            <person name="Rivarola-Duarte L."/>
            <person name="Spannagl M."/>
            <person name="Mayer K.F.X."/>
            <person name="Lu F.H."/>
            <person name="Bevan M.W."/>
            <person name="Leroy P."/>
            <person name="Li P."/>
            <person name="You F.M."/>
            <person name="Sun Q."/>
            <person name="Liu Z."/>
            <person name="Lyons E."/>
            <person name="Wicker T."/>
            <person name="Salzberg S.L."/>
            <person name="Devos K.M."/>
            <person name="Dvorak J."/>
        </authorList>
    </citation>
    <scope>NUCLEOTIDE SEQUENCE [LARGE SCALE GENOMIC DNA]</scope>
    <source>
        <strain evidence="6">cv. AL8/78</strain>
    </source>
</reference>
<dbReference type="GO" id="GO:0000221">
    <property type="term" value="C:vacuolar proton-transporting V-type ATPase, V1 domain"/>
    <property type="evidence" value="ECO:0007669"/>
    <property type="project" value="TreeGrafter"/>
</dbReference>
<dbReference type="InterPro" id="IPR004907">
    <property type="entry name" value="ATPase_V1-cplx_csu"/>
</dbReference>
<keyword evidence="7" id="KW-1185">Reference proteome</keyword>
<keyword evidence="4 5" id="KW-0406">Ion transport</keyword>
<dbReference type="GO" id="GO:0046961">
    <property type="term" value="F:proton-transporting ATPase activity, rotational mechanism"/>
    <property type="evidence" value="ECO:0007669"/>
    <property type="project" value="InterPro"/>
</dbReference>
<sequence>AAAQSYAGDRPWDASAPNLPPLLWLQDAISRHSFDTPLCQFTVPDLRPGTLDSLLTLSEDLVKSNIFIEGVSHKIRRQIEDLERAGGVEPGTLNVDGIPVDRYLTRFMWDEGKYPVNAPLKETVASIQSQVTKIEDLLFL</sequence>
<dbReference type="Pfam" id="PF03223">
    <property type="entry name" value="V-ATPase_C"/>
    <property type="match status" value="1"/>
</dbReference>
<proteinExistence type="inferred from homology"/>
<reference evidence="7" key="1">
    <citation type="journal article" date="2014" name="Science">
        <title>Ancient hybridizations among the ancestral genomes of bread wheat.</title>
        <authorList>
            <consortium name="International Wheat Genome Sequencing Consortium,"/>
            <person name="Marcussen T."/>
            <person name="Sandve S.R."/>
            <person name="Heier L."/>
            <person name="Spannagl M."/>
            <person name="Pfeifer M."/>
            <person name="Jakobsen K.S."/>
            <person name="Wulff B.B."/>
            <person name="Steuernagel B."/>
            <person name="Mayer K.F."/>
            <person name="Olsen O.A."/>
        </authorList>
    </citation>
    <scope>NUCLEOTIDE SEQUENCE [LARGE SCALE GENOMIC DNA]</scope>
    <source>
        <strain evidence="7">cv. AL8/78</strain>
    </source>
</reference>
<dbReference type="SUPFAM" id="SSF118203">
    <property type="entry name" value="Vacuolar ATP synthase subunit C"/>
    <property type="match status" value="1"/>
</dbReference>
<evidence type="ECO:0000256" key="2">
    <source>
        <dbReference type="ARBA" id="ARBA00022448"/>
    </source>
</evidence>
<dbReference type="EnsemblPlants" id="AET3Gv20741600.1">
    <property type="protein sequence ID" value="AET3Gv20741600.1"/>
    <property type="gene ID" value="AET3Gv20741600"/>
</dbReference>
<keyword evidence="2 5" id="KW-0813">Transport</keyword>
<organism evidence="6 7">
    <name type="scientific">Aegilops tauschii subsp. strangulata</name>
    <name type="common">Goatgrass</name>
    <dbReference type="NCBI Taxonomy" id="200361"/>
    <lineage>
        <taxon>Eukaryota</taxon>
        <taxon>Viridiplantae</taxon>
        <taxon>Streptophyta</taxon>
        <taxon>Embryophyta</taxon>
        <taxon>Tracheophyta</taxon>
        <taxon>Spermatophyta</taxon>
        <taxon>Magnoliopsida</taxon>
        <taxon>Liliopsida</taxon>
        <taxon>Poales</taxon>
        <taxon>Poaceae</taxon>
        <taxon>BOP clade</taxon>
        <taxon>Pooideae</taxon>
        <taxon>Triticodae</taxon>
        <taxon>Triticeae</taxon>
        <taxon>Triticinae</taxon>
        <taxon>Aegilops</taxon>
    </lineage>
</organism>
<reference evidence="6" key="4">
    <citation type="submission" date="2019-03" db="UniProtKB">
        <authorList>
            <consortium name="EnsemblPlants"/>
        </authorList>
    </citation>
    <scope>IDENTIFICATION</scope>
</reference>
<keyword evidence="3 5" id="KW-0375">Hydrogen ion transport</keyword>